<name>C7XUI1_9LACO</name>
<keyword evidence="3" id="KW-1185">Reference proteome</keyword>
<dbReference type="Proteomes" id="UP000003987">
    <property type="component" value="Unassembled WGS sequence"/>
</dbReference>
<reference evidence="2 3" key="1">
    <citation type="submission" date="2009-06" db="EMBL/GenBank/DDBJ databases">
        <title>The Genome Sequence of Lactobacillus coleohominis strain 101-4-CHN.</title>
        <authorList>
            <consortium name="The Broad Institute Genome Sequencing Platform"/>
            <person name="Ward D."/>
            <person name="Young S.K."/>
            <person name="Zeng Q."/>
            <person name="Koehrsen M."/>
            <person name="Alvarado L."/>
            <person name="Berlin A."/>
            <person name="Borenstein D."/>
            <person name="Chen Z."/>
            <person name="Engels R."/>
            <person name="Freedman E."/>
            <person name="Gellesch M."/>
            <person name="Goldberg J."/>
            <person name="Griggs A."/>
            <person name="Gujja S."/>
            <person name="Heiman D."/>
            <person name="Hepburn T."/>
            <person name="Howarth C."/>
            <person name="Jen D."/>
            <person name="Larson L."/>
            <person name="Lewis B."/>
            <person name="Mehta T."/>
            <person name="Park D."/>
            <person name="Pearson M."/>
            <person name="Roberts A."/>
            <person name="Saif S."/>
            <person name="Shea T."/>
            <person name="Shenoy N."/>
            <person name="Sisk P."/>
            <person name="Stolte C."/>
            <person name="Sykes S."/>
            <person name="Walk T."/>
            <person name="White J."/>
            <person name="Yandava C."/>
            <person name="Liu Y."/>
            <person name="Xu Q."/>
            <person name="Lander E."/>
            <person name="Nusbaum C."/>
            <person name="Galagan J."/>
            <person name="Birren B."/>
        </authorList>
    </citation>
    <scope>NUCLEOTIDE SEQUENCE [LARGE SCALE GENOMIC DNA]</scope>
    <source>
        <strain evidence="2 3">101-4-CHN</strain>
    </source>
</reference>
<dbReference type="AlphaFoldDB" id="C7XUI1"/>
<sequence length="76" mass="8647">MRYGFKPHTDKGNHGSGGSNYSLTSKKHSLRVSKGERYPIDVIKFSNGNNKNNHQTQKPIMKQHGYYAKLVALQEK</sequence>
<dbReference type="HOGENOM" id="CLU_2649853_0_0_9"/>
<evidence type="ECO:0000256" key="1">
    <source>
        <dbReference type="SAM" id="MobiDB-lite"/>
    </source>
</evidence>
<evidence type="ECO:0000313" key="3">
    <source>
        <dbReference type="Proteomes" id="UP000003987"/>
    </source>
</evidence>
<organism evidence="2 3">
    <name type="scientific">Limosilactobacillus coleohominis 101-4-CHN</name>
    <dbReference type="NCBI Taxonomy" id="575594"/>
    <lineage>
        <taxon>Bacteria</taxon>
        <taxon>Bacillati</taxon>
        <taxon>Bacillota</taxon>
        <taxon>Bacilli</taxon>
        <taxon>Lactobacillales</taxon>
        <taxon>Lactobacillaceae</taxon>
        <taxon>Limosilactobacillus</taxon>
    </lineage>
</organism>
<feature type="region of interest" description="Disordered" evidence="1">
    <location>
        <begin position="1"/>
        <end position="33"/>
    </location>
</feature>
<accession>C7XUI1</accession>
<dbReference type="EMBL" id="GG698802">
    <property type="protein sequence ID" value="EEU30942.1"/>
    <property type="molecule type" value="Genomic_DNA"/>
</dbReference>
<gene>
    <name evidence="2" type="ORF">HMPREF0501_00347</name>
</gene>
<evidence type="ECO:0000313" key="2">
    <source>
        <dbReference type="EMBL" id="EEU30942.1"/>
    </source>
</evidence>
<protein>
    <submittedName>
        <fullName evidence="2">Uncharacterized protein</fullName>
    </submittedName>
</protein>
<proteinExistence type="predicted"/>